<name>A0A251Y8X5_9MICO</name>
<dbReference type="Proteomes" id="UP000194837">
    <property type="component" value="Unassembled WGS sequence"/>
</dbReference>
<feature type="signal peptide" evidence="1">
    <location>
        <begin position="1"/>
        <end position="37"/>
    </location>
</feature>
<protein>
    <submittedName>
        <fullName evidence="2">Uncharacterized protein</fullName>
    </submittedName>
</protein>
<dbReference type="RefSeq" id="WP_086521284.1">
    <property type="nucleotide sequence ID" value="NZ_MDJW01000008.1"/>
</dbReference>
<evidence type="ECO:0000313" key="2">
    <source>
        <dbReference type="EMBL" id="OUE20705.1"/>
    </source>
</evidence>
<organism evidence="2 3">
    <name type="scientific">Clavibacter michiganensis</name>
    <dbReference type="NCBI Taxonomy" id="28447"/>
    <lineage>
        <taxon>Bacteria</taxon>
        <taxon>Bacillati</taxon>
        <taxon>Actinomycetota</taxon>
        <taxon>Actinomycetes</taxon>
        <taxon>Micrococcales</taxon>
        <taxon>Microbacteriaceae</taxon>
        <taxon>Clavibacter</taxon>
    </lineage>
</organism>
<evidence type="ECO:0000313" key="3">
    <source>
        <dbReference type="Proteomes" id="UP000194837"/>
    </source>
</evidence>
<keyword evidence="1" id="KW-0732">Signal</keyword>
<comment type="caution">
    <text evidence="2">The sequence shown here is derived from an EMBL/GenBank/DDBJ whole genome shotgun (WGS) entry which is preliminary data.</text>
</comment>
<feature type="chain" id="PRO_5012852231" evidence="1">
    <location>
        <begin position="38"/>
        <end position="74"/>
    </location>
</feature>
<dbReference type="EMBL" id="MDJW01000008">
    <property type="protein sequence ID" value="OUE20705.1"/>
    <property type="molecule type" value="Genomic_DNA"/>
</dbReference>
<evidence type="ECO:0000256" key="1">
    <source>
        <dbReference type="SAM" id="SignalP"/>
    </source>
</evidence>
<proteinExistence type="predicted"/>
<sequence length="74" mass="7173">MTSTSTASLRPSTAARSALALGALSAALVLSPMAAHAAAGVDTTAAASRAGHFHGCVAPDWPIPGQDPHCPPGA</sequence>
<dbReference type="AlphaFoldDB" id="A0A251Y8X5"/>
<gene>
    <name evidence="2" type="ORF">BFL34_01523</name>
</gene>
<reference evidence="2 3" key="1">
    <citation type="submission" date="2016-08" db="EMBL/GenBank/DDBJ databases">
        <title>Genome sequence of Clavibacter michiganensis spp strain CFBP7494.</title>
        <authorList>
            <person name="Thapa S.P."/>
            <person name="Coaker G."/>
            <person name="Jacques M.-A."/>
        </authorList>
    </citation>
    <scope>NUCLEOTIDE SEQUENCE [LARGE SCALE GENOMIC DNA]</scope>
    <source>
        <strain evidence="2">CFBP7494</strain>
    </source>
</reference>
<accession>A0A251Y8X5</accession>